<feature type="compositionally biased region" description="Basic and acidic residues" evidence="1">
    <location>
        <begin position="1"/>
        <end position="34"/>
    </location>
</feature>
<feature type="transmembrane region" description="Helical" evidence="2">
    <location>
        <begin position="130"/>
        <end position="162"/>
    </location>
</feature>
<reference evidence="3 4" key="1">
    <citation type="submission" date="2017-09" db="EMBL/GenBank/DDBJ databases">
        <authorList>
            <person name="Ehlers B."/>
            <person name="Leendertz F.H."/>
        </authorList>
    </citation>
    <scope>NUCLEOTIDE SEQUENCE [LARGE SCALE GENOMIC DNA]</scope>
    <source>
        <strain evidence="3 4">USBA 140</strain>
    </source>
</reference>
<evidence type="ECO:0000313" key="3">
    <source>
        <dbReference type="EMBL" id="SOD98147.1"/>
    </source>
</evidence>
<evidence type="ECO:0000256" key="2">
    <source>
        <dbReference type="SAM" id="Phobius"/>
    </source>
</evidence>
<protein>
    <submittedName>
        <fullName evidence="3">Uncharacterized membrane protein</fullName>
    </submittedName>
</protein>
<name>A0A286GRF4_9PROT</name>
<keyword evidence="4" id="KW-1185">Reference proteome</keyword>
<keyword evidence="2" id="KW-0812">Transmembrane</keyword>
<keyword evidence="2" id="KW-0472">Membrane</keyword>
<dbReference type="OrthoDB" id="5405464at2"/>
<organism evidence="3 4">
    <name type="scientific">Caenispirillum bisanense</name>
    <dbReference type="NCBI Taxonomy" id="414052"/>
    <lineage>
        <taxon>Bacteria</taxon>
        <taxon>Pseudomonadati</taxon>
        <taxon>Pseudomonadota</taxon>
        <taxon>Alphaproteobacteria</taxon>
        <taxon>Rhodospirillales</taxon>
        <taxon>Novispirillaceae</taxon>
        <taxon>Caenispirillum</taxon>
    </lineage>
</organism>
<dbReference type="AlphaFoldDB" id="A0A286GRF4"/>
<sequence>MPQDDRRPPSDRVPPEQRDDRDPPPEPRDAHGPHADPAAGGGYTGPGPDHHPPPPADRPLPTSPRDAHGPHVGRPVYGGVSRAVTCIYVLYLIGVFIPIVTAAGAVWAGLERRRATAVEASHYTFQIGTFWGSLAAVVIGALLSYAYVGFLILVLWAFWIVIRAVKGMTWAGRGEPVPEPQSWLFGGGGAERPGPRGEPPP</sequence>
<feature type="region of interest" description="Disordered" evidence="1">
    <location>
        <begin position="179"/>
        <end position="201"/>
    </location>
</feature>
<dbReference type="Proteomes" id="UP000219621">
    <property type="component" value="Unassembled WGS sequence"/>
</dbReference>
<proteinExistence type="predicted"/>
<feature type="transmembrane region" description="Helical" evidence="2">
    <location>
        <begin position="88"/>
        <end position="110"/>
    </location>
</feature>
<evidence type="ECO:0000256" key="1">
    <source>
        <dbReference type="SAM" id="MobiDB-lite"/>
    </source>
</evidence>
<keyword evidence="2" id="KW-1133">Transmembrane helix</keyword>
<feature type="region of interest" description="Disordered" evidence="1">
    <location>
        <begin position="1"/>
        <end position="71"/>
    </location>
</feature>
<gene>
    <name evidence="3" type="ORF">SAMN05421508_107216</name>
</gene>
<feature type="compositionally biased region" description="Pro residues" evidence="1">
    <location>
        <begin position="53"/>
        <end position="62"/>
    </location>
</feature>
<evidence type="ECO:0000313" key="4">
    <source>
        <dbReference type="Proteomes" id="UP000219621"/>
    </source>
</evidence>
<dbReference type="EMBL" id="OCNJ01000007">
    <property type="protein sequence ID" value="SOD98147.1"/>
    <property type="molecule type" value="Genomic_DNA"/>
</dbReference>
<accession>A0A286GRF4</accession>
<dbReference type="RefSeq" id="WP_097280312.1">
    <property type="nucleotide sequence ID" value="NZ_OCNJ01000007.1"/>
</dbReference>